<dbReference type="PANTHER" id="PTHR43156:SF2">
    <property type="entry name" value="STAGE II SPORULATION PROTEIN E"/>
    <property type="match status" value="1"/>
</dbReference>
<dbReference type="Pfam" id="PF00072">
    <property type="entry name" value="Response_reg"/>
    <property type="match status" value="1"/>
</dbReference>
<dbReference type="SUPFAM" id="SSF52172">
    <property type="entry name" value="CheY-like"/>
    <property type="match status" value="1"/>
</dbReference>
<dbReference type="InterPro" id="IPR036457">
    <property type="entry name" value="PPM-type-like_dom_sf"/>
</dbReference>
<gene>
    <name evidence="3" type="ORF">MNBD_ALPHA01-1950</name>
</gene>
<dbReference type="InterPro" id="IPR052016">
    <property type="entry name" value="Bact_Sigma-Reg"/>
</dbReference>
<dbReference type="PANTHER" id="PTHR43156">
    <property type="entry name" value="STAGE II SPORULATION PROTEIN E-RELATED"/>
    <property type="match status" value="1"/>
</dbReference>
<dbReference type="InterPro" id="IPR001932">
    <property type="entry name" value="PPM-type_phosphatase-like_dom"/>
</dbReference>
<dbReference type="InterPro" id="IPR011006">
    <property type="entry name" value="CheY-like_superfamily"/>
</dbReference>
<dbReference type="SMART" id="SM00331">
    <property type="entry name" value="PP2C_SIG"/>
    <property type="match status" value="1"/>
</dbReference>
<dbReference type="Gene3D" id="3.40.50.2300">
    <property type="match status" value="1"/>
</dbReference>
<organism evidence="3">
    <name type="scientific">hydrothermal vent metagenome</name>
    <dbReference type="NCBI Taxonomy" id="652676"/>
    <lineage>
        <taxon>unclassified sequences</taxon>
        <taxon>metagenomes</taxon>
        <taxon>ecological metagenomes</taxon>
    </lineage>
</organism>
<dbReference type="SMART" id="SM00448">
    <property type="entry name" value="REC"/>
    <property type="match status" value="1"/>
</dbReference>
<sequence length="414" mass="46502">MAITWTDDNHNISRHQNIGINDDEEDILGCCIVIIGGKSHYKSLIPAILSQDGFSNIHFIDAGPTLLQKTLELMPDMIILNMLMSQGDGLEICAALRDIDHFRNIAIIAHTPEYSPDDRARIYDAGATDIFPEPVSGREVRNRVHMYLKYRQGVRGLKEYHERLARDLDIARSMQEAILPPVSRLDQISQSHGLEIASQYEASEELGGDFWGIDVLDADRLFIYVIDFSGHGLSASLNVFRLHSLMWNDQNSDFDRITSPASYLEKLNRALFKLLPLEQYATMLCGIIDVKKNIFTYAAAASTAPVKLSPRSRDVISLDPSGFPLGMIGDATYDDREIAFARGEMLFFYSDALIESLDQEGRMIGESHFREICRTSNADSAKGQSFLETFMKNFNGHVTRPLCDDLTAITITRP</sequence>
<accession>A0A3B0S0X1</accession>
<dbReference type="Pfam" id="PF07228">
    <property type="entry name" value="SpoIIE"/>
    <property type="match status" value="1"/>
</dbReference>
<keyword evidence="1" id="KW-0378">Hydrolase</keyword>
<evidence type="ECO:0000313" key="3">
    <source>
        <dbReference type="EMBL" id="VAV90193.1"/>
    </source>
</evidence>
<evidence type="ECO:0000256" key="1">
    <source>
        <dbReference type="ARBA" id="ARBA00022801"/>
    </source>
</evidence>
<dbReference type="GO" id="GO:0016791">
    <property type="term" value="F:phosphatase activity"/>
    <property type="evidence" value="ECO:0007669"/>
    <property type="project" value="TreeGrafter"/>
</dbReference>
<dbReference type="EMBL" id="UOEJ01000006">
    <property type="protein sequence ID" value="VAV90193.1"/>
    <property type="molecule type" value="Genomic_DNA"/>
</dbReference>
<dbReference type="GO" id="GO:0000160">
    <property type="term" value="P:phosphorelay signal transduction system"/>
    <property type="evidence" value="ECO:0007669"/>
    <property type="project" value="InterPro"/>
</dbReference>
<dbReference type="AlphaFoldDB" id="A0A3B0S0X1"/>
<name>A0A3B0S0X1_9ZZZZ</name>
<dbReference type="Gene3D" id="3.60.40.10">
    <property type="entry name" value="PPM-type phosphatase domain"/>
    <property type="match status" value="1"/>
</dbReference>
<proteinExistence type="predicted"/>
<dbReference type="PROSITE" id="PS50110">
    <property type="entry name" value="RESPONSE_REGULATORY"/>
    <property type="match status" value="1"/>
</dbReference>
<protein>
    <recommendedName>
        <fullName evidence="2">Response regulatory domain-containing protein</fullName>
    </recommendedName>
</protein>
<feature type="domain" description="Response regulatory" evidence="2">
    <location>
        <begin position="31"/>
        <end position="148"/>
    </location>
</feature>
<dbReference type="InterPro" id="IPR001789">
    <property type="entry name" value="Sig_transdc_resp-reg_receiver"/>
</dbReference>
<reference evidence="3" key="1">
    <citation type="submission" date="2018-06" db="EMBL/GenBank/DDBJ databases">
        <authorList>
            <person name="Zhirakovskaya E."/>
        </authorList>
    </citation>
    <scope>NUCLEOTIDE SEQUENCE</scope>
</reference>
<evidence type="ECO:0000259" key="2">
    <source>
        <dbReference type="PROSITE" id="PS50110"/>
    </source>
</evidence>